<dbReference type="EMBL" id="CM002922">
    <property type="protein sequence ID" value="KGN66329.1"/>
    <property type="molecule type" value="Genomic_DNA"/>
</dbReference>
<protein>
    <submittedName>
        <fullName evidence="5">Uncharacterized protein</fullName>
    </submittedName>
</protein>
<feature type="domain" description="RRP12 HEAT" evidence="3">
    <location>
        <begin position="346"/>
        <end position="648"/>
    </location>
</feature>
<dbReference type="OMA" id="PDQMKHR"/>
<evidence type="ECO:0000259" key="4">
    <source>
        <dbReference type="Pfam" id="PF25772"/>
    </source>
</evidence>
<dbReference type="Gene3D" id="1.25.10.10">
    <property type="entry name" value="Leucine-rich Repeat Variant"/>
    <property type="match status" value="1"/>
</dbReference>
<gene>
    <name evidence="5" type="ORF">Csa_1G597760</name>
</gene>
<feature type="region of interest" description="Disordered" evidence="2">
    <location>
        <begin position="1004"/>
        <end position="1023"/>
    </location>
</feature>
<feature type="compositionally biased region" description="Basic residues" evidence="2">
    <location>
        <begin position="1259"/>
        <end position="1274"/>
    </location>
</feature>
<organism evidence="5 6">
    <name type="scientific">Cucumis sativus</name>
    <name type="common">Cucumber</name>
    <dbReference type="NCBI Taxonomy" id="3659"/>
    <lineage>
        <taxon>Eukaryota</taxon>
        <taxon>Viridiplantae</taxon>
        <taxon>Streptophyta</taxon>
        <taxon>Embryophyta</taxon>
        <taxon>Tracheophyta</taxon>
        <taxon>Spermatophyta</taxon>
        <taxon>Magnoliopsida</taxon>
        <taxon>eudicotyledons</taxon>
        <taxon>Gunneridae</taxon>
        <taxon>Pentapetalae</taxon>
        <taxon>rosids</taxon>
        <taxon>fabids</taxon>
        <taxon>Cucurbitales</taxon>
        <taxon>Cucurbitaceae</taxon>
        <taxon>Benincaseae</taxon>
        <taxon>Cucumis</taxon>
    </lineage>
</organism>
<dbReference type="Pfam" id="PF08161">
    <property type="entry name" value="RRP12_HEAT"/>
    <property type="match status" value="1"/>
</dbReference>
<feature type="region of interest" description="Disordered" evidence="2">
    <location>
        <begin position="1032"/>
        <end position="1086"/>
    </location>
</feature>
<evidence type="ECO:0000313" key="5">
    <source>
        <dbReference type="EMBL" id="KGN66329.1"/>
    </source>
</evidence>
<dbReference type="SUPFAM" id="SSF48371">
    <property type="entry name" value="ARM repeat"/>
    <property type="match status" value="1"/>
</dbReference>
<dbReference type="GO" id="GO:0003723">
    <property type="term" value="F:RNA binding"/>
    <property type="evidence" value="ECO:0000318"/>
    <property type="project" value="GO_Central"/>
</dbReference>
<dbReference type="InterPro" id="IPR011989">
    <property type="entry name" value="ARM-like"/>
</dbReference>
<evidence type="ECO:0000256" key="1">
    <source>
        <dbReference type="ARBA" id="ARBA00007690"/>
    </source>
</evidence>
<comment type="similarity">
    <text evidence="1">Belongs to the RRP12 family.</text>
</comment>
<evidence type="ECO:0000313" key="6">
    <source>
        <dbReference type="Proteomes" id="UP000029981"/>
    </source>
</evidence>
<evidence type="ECO:0000259" key="3">
    <source>
        <dbReference type="Pfam" id="PF08161"/>
    </source>
</evidence>
<dbReference type="InterPro" id="IPR016024">
    <property type="entry name" value="ARM-type_fold"/>
</dbReference>
<feature type="domain" description="RRP12 N-terminal HEAT" evidence="4">
    <location>
        <begin position="9"/>
        <end position="280"/>
    </location>
</feature>
<dbReference type="Pfam" id="PF25772">
    <property type="entry name" value="HEAT_RRP12_N"/>
    <property type="match status" value="1"/>
</dbReference>
<dbReference type="STRING" id="3659.A0A0A0LZ49"/>
<dbReference type="eggNOG" id="KOG1248">
    <property type="taxonomic scope" value="Eukaryota"/>
</dbReference>
<sequence>MAMEGLEMEASFDFESNDDFCNSILFRFSDSTNEEHQHLCAVIGAMAQELRDQSLPSTPLAYFGATCSSLDRISSEPEPSPHLLEALLTILSLLLPRISSPILNKKKDFLSYLLIRVLRVPSLTPGAATFGLKCVSHLVIVRNAVNWSDVSNLFGFILGFVIDSRPKVRRQSHICLRDVLLKLQGTPLLPSASEGVANVFEKSLLLAGGSTPKAPEGPKGAQEVLFILEALRECLPLMSMKYITNILKYYKTLLELHQPVVTRRITDSLNSLCLHPTVDVSAEVLLDLLCSMAVSFSTSETSADGLAFTARLLNVGMEKVYKINRQICVVKLPVTFNALKDIMLCDHEEAIRAAQDAMKNLICACINEDLIREGVTTGNMEARRPGPTVIEKLCAIIESLLDYHYTAVFDLAFQVVSAMFDKLGKYSSHFLKGALISLAKMQKLRDEDFPFRKELHECLGSALGAMGPQSFLELIPFNLDTENLSQINIWLLPILKQYTVGAHLSYFTKTILGMIGEIKQKSQKLEQQGMIFSLRSMDSLVYSFWSLLPSFCNYPLDTAESFKDLQKALCIALNEEPDVRGIICSSLQILIQQNKRVLEGKNDESDLEVDMARKLAMSRYTQKVAETNLTVLKSSSPELLSALSDIFLKSTKDDGYLQSTIGEISSISDKSVVSNLFGKTMRKLLKLTQQAAKVEPKVSNSMQIDDSTNANSSSFMRAQMYDLAVSFLPGLNSKEIDVLFVADCDGLIQKKAYKVLSAILKTSDEFLSTKFDELLTLMIEVLPLCHFSAKRHRLDCLYFLIVQVAKEDSGSRRHDIISSFLTEIILALKEVNKKTRNRAYDILVQIGHACLDDNKGGKMEYLYHLFNMVAGGLGGETPHMISAAMKGLARLAYEFSDLVSAACNLLPSTYLLLQRKNREIIKANLGFLKVLVAKSKAEVLHMHLTSLVESLLKWQDGPKNHFKAKVKQLLEMLVRKCGLDAIKGVMPEEHMKLLTNIRKIRERKEKKLKSEGPRSIASKATTSRMSKWNHTRIFSEVSDDETEDSGGEYLGESDSEYVDGRKSRPSKASSHLRSKTSKRPKSRSTMSLLERLPGQMEDEPLDLLDQQKTRHALQSSLHLKRKTVLSDGELKMDDEGRLIIEDDDEANFKRKASNPDLDERSEVRSHLSVGSSKKNQKRRRTSDSGWAYTGTEYASKKAGGDVKRKDKLEPYAYWPLDRKMMSRRPEHRAAARKGMVSVVNMTKKLEGKSASSILSSKGSKIKKGHNKGSKKKAK</sequence>
<accession>A0A0A0LZ49</accession>
<dbReference type="PANTHER" id="PTHR48445">
    <property type="entry name" value="OS02G0782100 PROTEIN"/>
    <property type="match status" value="1"/>
</dbReference>
<feature type="compositionally biased region" description="Low complexity" evidence="2">
    <location>
        <begin position="1248"/>
        <end position="1258"/>
    </location>
</feature>
<reference evidence="5 6" key="2">
    <citation type="journal article" date="2009" name="PLoS ONE">
        <title>An integrated genetic and cytogenetic map of the cucumber genome.</title>
        <authorList>
            <person name="Ren Y."/>
            <person name="Zhang Z."/>
            <person name="Liu J."/>
            <person name="Staub J.E."/>
            <person name="Han Y."/>
            <person name="Cheng Z."/>
            <person name="Li X."/>
            <person name="Lu J."/>
            <person name="Miao H."/>
            <person name="Kang H."/>
            <person name="Xie B."/>
            <person name="Gu X."/>
            <person name="Wang X."/>
            <person name="Du Y."/>
            <person name="Jin W."/>
            <person name="Huang S."/>
        </authorList>
    </citation>
    <scope>NUCLEOTIDE SEQUENCE [LARGE SCALE GENOMIC DNA]</scope>
    <source>
        <strain evidence="6">cv. 9930</strain>
    </source>
</reference>
<dbReference type="PANTHER" id="PTHR48445:SF1">
    <property type="entry name" value="OS02G0782100 PROTEIN"/>
    <property type="match status" value="1"/>
</dbReference>
<reference evidence="5 6" key="4">
    <citation type="journal article" date="2011" name="BMC Genomics">
        <title>RNA-Seq improves annotation of protein-coding genes in the cucumber genome.</title>
        <authorList>
            <person name="Li Z."/>
            <person name="Zhang Z."/>
            <person name="Yan P."/>
            <person name="Huang S."/>
            <person name="Fei Z."/>
            <person name="Lin K."/>
        </authorList>
    </citation>
    <scope>NUCLEOTIDE SEQUENCE [LARGE SCALE GENOMIC DNA]</scope>
    <source>
        <strain evidence="6">cv. 9930</strain>
    </source>
</reference>
<dbReference type="Gramene" id="KGN66329">
    <property type="protein sequence ID" value="KGN66329"/>
    <property type="gene ID" value="Csa_1G597760"/>
</dbReference>
<dbReference type="GO" id="GO:0005730">
    <property type="term" value="C:nucleolus"/>
    <property type="evidence" value="ECO:0000318"/>
    <property type="project" value="GO_Central"/>
</dbReference>
<keyword evidence="6" id="KW-1185">Reference proteome</keyword>
<dbReference type="InterPro" id="IPR012978">
    <property type="entry name" value="HEAT_RRP12"/>
</dbReference>
<dbReference type="InterPro" id="IPR057860">
    <property type="entry name" value="HEAT_RRP12_N"/>
</dbReference>
<feature type="region of interest" description="Disordered" evidence="2">
    <location>
        <begin position="1242"/>
        <end position="1274"/>
    </location>
</feature>
<reference evidence="5 6" key="1">
    <citation type="journal article" date="2009" name="Nat. Genet.">
        <title>The genome of the cucumber, Cucumis sativus L.</title>
        <authorList>
            <person name="Huang S."/>
            <person name="Li R."/>
            <person name="Zhang Z."/>
            <person name="Li L."/>
            <person name="Gu X."/>
            <person name="Fan W."/>
            <person name="Lucas W.J."/>
            <person name="Wang X."/>
            <person name="Xie B."/>
            <person name="Ni P."/>
            <person name="Ren Y."/>
            <person name="Zhu H."/>
            <person name="Li J."/>
            <person name="Lin K."/>
            <person name="Jin W."/>
            <person name="Fei Z."/>
            <person name="Li G."/>
            <person name="Staub J."/>
            <person name="Kilian A."/>
            <person name="van der Vossen E.A."/>
            <person name="Wu Y."/>
            <person name="Guo J."/>
            <person name="He J."/>
            <person name="Jia Z."/>
            <person name="Ren Y."/>
            <person name="Tian G."/>
            <person name="Lu Y."/>
            <person name="Ruan J."/>
            <person name="Qian W."/>
            <person name="Wang M."/>
            <person name="Huang Q."/>
            <person name="Li B."/>
            <person name="Xuan Z."/>
            <person name="Cao J."/>
            <person name="Asan"/>
            <person name="Wu Z."/>
            <person name="Zhang J."/>
            <person name="Cai Q."/>
            <person name="Bai Y."/>
            <person name="Zhao B."/>
            <person name="Han Y."/>
            <person name="Li Y."/>
            <person name="Li X."/>
            <person name="Wang S."/>
            <person name="Shi Q."/>
            <person name="Liu S."/>
            <person name="Cho W.K."/>
            <person name="Kim J.Y."/>
            <person name="Xu Y."/>
            <person name="Heller-Uszynska K."/>
            <person name="Miao H."/>
            <person name="Cheng Z."/>
            <person name="Zhang S."/>
            <person name="Wu J."/>
            <person name="Yang Y."/>
            <person name="Kang H."/>
            <person name="Li M."/>
            <person name="Liang H."/>
            <person name="Ren X."/>
            <person name="Shi Z."/>
            <person name="Wen M."/>
            <person name="Jian M."/>
            <person name="Yang H."/>
            <person name="Zhang G."/>
            <person name="Yang Z."/>
            <person name="Chen R."/>
            <person name="Liu S."/>
            <person name="Li J."/>
            <person name="Ma L."/>
            <person name="Liu H."/>
            <person name="Zhou Y."/>
            <person name="Zhao J."/>
            <person name="Fang X."/>
            <person name="Li G."/>
            <person name="Fang L."/>
            <person name="Li Y."/>
            <person name="Liu D."/>
            <person name="Zheng H."/>
            <person name="Zhang Y."/>
            <person name="Qin N."/>
            <person name="Li Z."/>
            <person name="Yang G."/>
            <person name="Yang S."/>
            <person name="Bolund L."/>
            <person name="Kristiansen K."/>
            <person name="Zheng H."/>
            <person name="Li S."/>
            <person name="Zhang X."/>
            <person name="Yang H."/>
            <person name="Wang J."/>
            <person name="Sun R."/>
            <person name="Zhang B."/>
            <person name="Jiang S."/>
            <person name="Wang J."/>
            <person name="Du Y."/>
            <person name="Li S."/>
        </authorList>
    </citation>
    <scope>NUCLEOTIDE SEQUENCE [LARGE SCALE GENOMIC DNA]</scope>
    <source>
        <strain evidence="6">cv. 9930</strain>
    </source>
</reference>
<feature type="compositionally biased region" description="Acidic residues" evidence="2">
    <location>
        <begin position="1037"/>
        <end position="1057"/>
    </location>
</feature>
<feature type="compositionally biased region" description="Basic residues" evidence="2">
    <location>
        <begin position="1070"/>
        <end position="1082"/>
    </location>
</feature>
<evidence type="ECO:0000256" key="2">
    <source>
        <dbReference type="SAM" id="MobiDB-lite"/>
    </source>
</evidence>
<feature type="compositionally biased region" description="Basic and acidic residues" evidence="2">
    <location>
        <begin position="1194"/>
        <end position="1204"/>
    </location>
</feature>
<proteinExistence type="inferred from homology"/>
<feature type="region of interest" description="Disordered" evidence="2">
    <location>
        <begin position="1150"/>
        <end position="1204"/>
    </location>
</feature>
<dbReference type="Proteomes" id="UP000029981">
    <property type="component" value="Chromosome 1"/>
</dbReference>
<dbReference type="AlphaFoldDB" id="A0A0A0LZ49"/>
<reference evidence="5 6" key="3">
    <citation type="journal article" date="2010" name="BMC Genomics">
        <title>Transcriptome sequencing and comparative analysis of cucumber flowers with different sex types.</title>
        <authorList>
            <person name="Guo S."/>
            <person name="Zheng Y."/>
            <person name="Joung J.G."/>
            <person name="Liu S."/>
            <person name="Zhang Z."/>
            <person name="Crasta O.R."/>
            <person name="Sobral B.W."/>
            <person name="Xu Y."/>
            <person name="Huang S."/>
            <person name="Fei Z."/>
        </authorList>
    </citation>
    <scope>NUCLEOTIDE SEQUENCE [LARGE SCALE GENOMIC DNA]</scope>
    <source>
        <strain evidence="6">cv. 9930</strain>
    </source>
</reference>
<name>A0A0A0LZ49_CUCSA</name>